<sequence>MSTLFHFHDWGKSAFKLGKQHLIAGDQTGCDTLMLFPFIRFNNLHWTHHVIIFMFEYMAMPYIVTSEWAEFGDNTCDLPRWCCQGIFPAFFVRFRWFCRSCENNVSIFVITVKVEWPGGPALEIESNEYGWGGRN</sequence>
<name>A0A1I0YDB5_9BACI</name>
<accession>A0A1I0YDB5</accession>
<evidence type="ECO:0000313" key="2">
    <source>
        <dbReference type="Proteomes" id="UP000198642"/>
    </source>
</evidence>
<reference evidence="1 2" key="1">
    <citation type="submission" date="2016-10" db="EMBL/GenBank/DDBJ databases">
        <authorList>
            <person name="de Groot N.N."/>
        </authorList>
    </citation>
    <scope>NUCLEOTIDE SEQUENCE [LARGE SCALE GENOMIC DNA]</scope>
    <source>
        <strain evidence="1 2">CGMCC 1.3702</strain>
    </source>
</reference>
<dbReference type="EMBL" id="FOJW01000007">
    <property type="protein sequence ID" value="SFB10766.1"/>
    <property type="molecule type" value="Genomic_DNA"/>
</dbReference>
<organism evidence="1 2">
    <name type="scientific">Lentibacillus halodurans</name>
    <dbReference type="NCBI Taxonomy" id="237679"/>
    <lineage>
        <taxon>Bacteria</taxon>
        <taxon>Bacillati</taxon>
        <taxon>Bacillota</taxon>
        <taxon>Bacilli</taxon>
        <taxon>Bacillales</taxon>
        <taxon>Bacillaceae</taxon>
        <taxon>Lentibacillus</taxon>
    </lineage>
</organism>
<proteinExistence type="predicted"/>
<dbReference type="AlphaFoldDB" id="A0A1I0YDB5"/>
<dbReference type="Proteomes" id="UP000198642">
    <property type="component" value="Unassembled WGS sequence"/>
</dbReference>
<protein>
    <submittedName>
        <fullName evidence="1">Uncharacterized protein</fullName>
    </submittedName>
</protein>
<evidence type="ECO:0000313" key="1">
    <source>
        <dbReference type="EMBL" id="SFB10766.1"/>
    </source>
</evidence>
<keyword evidence="2" id="KW-1185">Reference proteome</keyword>
<gene>
    <name evidence="1" type="ORF">SAMN04488072_10741</name>
</gene>